<dbReference type="Gene3D" id="3.40.50.2000">
    <property type="entry name" value="Glycogen Phosphorylase B"/>
    <property type="match status" value="2"/>
</dbReference>
<evidence type="ECO:0000313" key="6">
    <source>
        <dbReference type="Proteomes" id="UP001575652"/>
    </source>
</evidence>
<keyword evidence="3" id="KW-0472">Membrane</keyword>
<dbReference type="PANTHER" id="PTHR12526:SF510">
    <property type="entry name" value="D-INOSITOL 3-PHOSPHATE GLYCOSYLTRANSFERASE"/>
    <property type="match status" value="1"/>
</dbReference>
<dbReference type="GO" id="GO:0016757">
    <property type="term" value="F:glycosyltransferase activity"/>
    <property type="evidence" value="ECO:0007669"/>
    <property type="project" value="UniProtKB-KW"/>
</dbReference>
<reference evidence="5 6" key="1">
    <citation type="submission" date="2024-09" db="EMBL/GenBank/DDBJ databases">
        <authorList>
            <person name="Salinas-Garcia M.A."/>
            <person name="Prieme A."/>
        </authorList>
    </citation>
    <scope>NUCLEOTIDE SEQUENCE [LARGE SCALE GENOMIC DNA]</scope>
    <source>
        <strain evidence="5 6">DSM 21081</strain>
    </source>
</reference>
<sequence>MQIAIIVPRLRGGGAESVARQWVATLIQHGHECEILTTHHFDDTNDATFDFPVTSLNSRAGFVRSILNLQRGIRRRQYDAVLGVMPYANLVAIFASAVLPRRLAPRVIISEHTIHSRYTVGVGLGPRIQWLLARLTYRMADDAIAVSHPVAASLARLGVRRDKTWVVLNSIFPNLPPSVAARPPVSTFDSIGIVVPGRLMPAKRPEMALHVAKLVRRMTGKEVVVTYFGDGPEKPHLESLSTELGVQAVHRGWVDHWLDECPPNGVVLISSPLEGLGNVLVEAASRRIPSVASSKALGVADACIDGVSGILSLDDTPMSYAKGVVEAMRLEVPDLSPWLNNFTQDSAYAGISNILGDEQS</sequence>
<dbReference type="EMBL" id="JBHDLJ010000003">
    <property type="protein sequence ID" value="MFB0833960.1"/>
    <property type="molecule type" value="Genomic_DNA"/>
</dbReference>
<dbReference type="Pfam" id="PF13439">
    <property type="entry name" value="Glyco_transf_4"/>
    <property type="match status" value="1"/>
</dbReference>
<organism evidence="5 6">
    <name type="scientific">Arthrobacter halodurans</name>
    <dbReference type="NCBI Taxonomy" id="516699"/>
    <lineage>
        <taxon>Bacteria</taxon>
        <taxon>Bacillati</taxon>
        <taxon>Actinomycetota</taxon>
        <taxon>Actinomycetes</taxon>
        <taxon>Micrococcales</taxon>
        <taxon>Micrococcaceae</taxon>
        <taxon>Arthrobacter</taxon>
    </lineage>
</organism>
<evidence type="ECO:0000256" key="1">
    <source>
        <dbReference type="ARBA" id="ARBA00022676"/>
    </source>
</evidence>
<dbReference type="Proteomes" id="UP001575652">
    <property type="component" value="Unassembled WGS sequence"/>
</dbReference>
<accession>A0ABV4UK45</accession>
<dbReference type="InterPro" id="IPR028098">
    <property type="entry name" value="Glyco_trans_4-like_N"/>
</dbReference>
<evidence type="ECO:0000256" key="3">
    <source>
        <dbReference type="SAM" id="Phobius"/>
    </source>
</evidence>
<feature type="transmembrane region" description="Helical" evidence="3">
    <location>
        <begin position="80"/>
        <end position="99"/>
    </location>
</feature>
<proteinExistence type="predicted"/>
<name>A0ABV4UK45_9MICC</name>
<keyword evidence="3" id="KW-1133">Transmembrane helix</keyword>
<dbReference type="SUPFAM" id="SSF53756">
    <property type="entry name" value="UDP-Glycosyltransferase/glycogen phosphorylase"/>
    <property type="match status" value="1"/>
</dbReference>
<comment type="caution">
    <text evidence="5">The sequence shown here is derived from an EMBL/GenBank/DDBJ whole genome shotgun (WGS) entry which is preliminary data.</text>
</comment>
<keyword evidence="2 5" id="KW-0808">Transferase</keyword>
<gene>
    <name evidence="5" type="ORF">ACETWP_05100</name>
</gene>
<evidence type="ECO:0000313" key="5">
    <source>
        <dbReference type="EMBL" id="MFB0833960.1"/>
    </source>
</evidence>
<feature type="domain" description="Glycosyltransferase subfamily 4-like N-terminal" evidence="4">
    <location>
        <begin position="13"/>
        <end position="171"/>
    </location>
</feature>
<evidence type="ECO:0000256" key="2">
    <source>
        <dbReference type="ARBA" id="ARBA00022679"/>
    </source>
</evidence>
<keyword evidence="1 5" id="KW-0328">Glycosyltransferase</keyword>
<protein>
    <submittedName>
        <fullName evidence="5">Glycosyltransferase</fullName>
        <ecNumber evidence="5">2.4.-.-</ecNumber>
    </submittedName>
</protein>
<dbReference type="EC" id="2.4.-.-" evidence="5"/>
<dbReference type="Pfam" id="PF13692">
    <property type="entry name" value="Glyco_trans_1_4"/>
    <property type="match status" value="1"/>
</dbReference>
<dbReference type="RefSeq" id="WP_373971135.1">
    <property type="nucleotide sequence ID" value="NZ_JBHDLJ010000003.1"/>
</dbReference>
<keyword evidence="3" id="KW-0812">Transmembrane</keyword>
<evidence type="ECO:0000259" key="4">
    <source>
        <dbReference type="Pfam" id="PF13439"/>
    </source>
</evidence>
<dbReference type="PANTHER" id="PTHR12526">
    <property type="entry name" value="GLYCOSYLTRANSFERASE"/>
    <property type="match status" value="1"/>
</dbReference>
<keyword evidence="6" id="KW-1185">Reference proteome</keyword>